<dbReference type="AlphaFoldDB" id="A0AA39FAS4"/>
<comment type="caution">
    <text evidence="10">The sequence shown here is derived from an EMBL/GenBank/DDBJ whole genome shotgun (WGS) entry which is preliminary data.</text>
</comment>
<dbReference type="EC" id="3.1.3.2" evidence="3"/>
<dbReference type="InterPro" id="IPR029033">
    <property type="entry name" value="His_PPase_superfam"/>
</dbReference>
<keyword evidence="8" id="KW-1133">Transmembrane helix</keyword>
<evidence type="ECO:0000313" key="11">
    <source>
        <dbReference type="Proteomes" id="UP001168990"/>
    </source>
</evidence>
<keyword evidence="7" id="KW-0325">Glycoprotein</keyword>
<feature type="chain" id="PRO_5041345462" description="acid phosphatase" evidence="9">
    <location>
        <begin position="23"/>
        <end position="423"/>
    </location>
</feature>
<dbReference type="PANTHER" id="PTHR11567:SF211">
    <property type="entry name" value="PROSTATIC ACID PHOSPHATASE"/>
    <property type="match status" value="1"/>
</dbReference>
<keyword evidence="8" id="KW-0812">Transmembrane</keyword>
<evidence type="ECO:0000256" key="1">
    <source>
        <dbReference type="ARBA" id="ARBA00000032"/>
    </source>
</evidence>
<evidence type="ECO:0000256" key="9">
    <source>
        <dbReference type="SAM" id="SignalP"/>
    </source>
</evidence>
<comment type="similarity">
    <text evidence="2">Belongs to the histidine acid phosphatase family.</text>
</comment>
<reference evidence="10" key="2">
    <citation type="submission" date="2023-03" db="EMBL/GenBank/DDBJ databases">
        <authorList>
            <person name="Inwood S.N."/>
            <person name="Skelly J.G."/>
            <person name="Guhlin J."/>
            <person name="Harrop T.W.R."/>
            <person name="Goldson S.G."/>
            <person name="Dearden P.K."/>
        </authorList>
    </citation>
    <scope>NUCLEOTIDE SEQUENCE</scope>
    <source>
        <strain evidence="10">Irish</strain>
        <tissue evidence="10">Whole body</tissue>
    </source>
</reference>
<dbReference type="Proteomes" id="UP001168990">
    <property type="component" value="Unassembled WGS sequence"/>
</dbReference>
<protein>
    <recommendedName>
        <fullName evidence="3">acid phosphatase</fullName>
        <ecNumber evidence="3">3.1.3.2</ecNumber>
    </recommendedName>
</protein>
<dbReference type="PANTHER" id="PTHR11567">
    <property type="entry name" value="ACID PHOSPHATASE-RELATED"/>
    <property type="match status" value="1"/>
</dbReference>
<evidence type="ECO:0000313" key="10">
    <source>
        <dbReference type="EMBL" id="KAK0165964.1"/>
    </source>
</evidence>
<feature type="transmembrane region" description="Helical" evidence="8">
    <location>
        <begin position="380"/>
        <end position="407"/>
    </location>
</feature>
<evidence type="ECO:0000256" key="7">
    <source>
        <dbReference type="ARBA" id="ARBA00023180"/>
    </source>
</evidence>
<dbReference type="Gene3D" id="3.40.50.1240">
    <property type="entry name" value="Phosphoglycerate mutase-like"/>
    <property type="match status" value="1"/>
</dbReference>
<comment type="catalytic activity">
    <reaction evidence="1">
        <text>a phosphate monoester + H2O = an alcohol + phosphate</text>
        <dbReference type="Rhea" id="RHEA:15017"/>
        <dbReference type="ChEBI" id="CHEBI:15377"/>
        <dbReference type="ChEBI" id="CHEBI:30879"/>
        <dbReference type="ChEBI" id="CHEBI:43474"/>
        <dbReference type="ChEBI" id="CHEBI:67140"/>
        <dbReference type="EC" id="3.1.3.2"/>
    </reaction>
</comment>
<evidence type="ECO:0000256" key="8">
    <source>
        <dbReference type="SAM" id="Phobius"/>
    </source>
</evidence>
<dbReference type="InterPro" id="IPR050645">
    <property type="entry name" value="Histidine_acid_phosphatase"/>
</dbReference>
<keyword evidence="11" id="KW-1185">Reference proteome</keyword>
<dbReference type="EMBL" id="JAQQBS010001422">
    <property type="protein sequence ID" value="KAK0165964.1"/>
    <property type="molecule type" value="Genomic_DNA"/>
</dbReference>
<dbReference type="InterPro" id="IPR000560">
    <property type="entry name" value="His_Pase_clade-2"/>
</dbReference>
<accession>A0AA39FAS4</accession>
<feature type="signal peptide" evidence="9">
    <location>
        <begin position="1"/>
        <end position="22"/>
    </location>
</feature>
<dbReference type="GO" id="GO:0003993">
    <property type="term" value="F:acid phosphatase activity"/>
    <property type="evidence" value="ECO:0007669"/>
    <property type="project" value="UniProtKB-EC"/>
</dbReference>
<evidence type="ECO:0000256" key="4">
    <source>
        <dbReference type="ARBA" id="ARBA00022729"/>
    </source>
</evidence>
<dbReference type="SUPFAM" id="SSF53254">
    <property type="entry name" value="Phosphoglycerate mutase-like"/>
    <property type="match status" value="1"/>
</dbReference>
<keyword evidence="5" id="KW-0378">Hydrolase</keyword>
<evidence type="ECO:0000256" key="6">
    <source>
        <dbReference type="ARBA" id="ARBA00023157"/>
    </source>
</evidence>
<reference evidence="10" key="1">
    <citation type="journal article" date="2023" name="bioRxiv">
        <title>Scaffold-level genome assemblies of two parasitoid biocontrol wasps reveal the parthenogenesis mechanism and an associated novel virus.</title>
        <authorList>
            <person name="Inwood S."/>
            <person name="Skelly J."/>
            <person name="Guhlin J."/>
            <person name="Harrop T."/>
            <person name="Goldson S."/>
            <person name="Dearden P."/>
        </authorList>
    </citation>
    <scope>NUCLEOTIDE SEQUENCE</scope>
    <source>
        <strain evidence="10">Irish</strain>
        <tissue evidence="10">Whole body</tissue>
    </source>
</reference>
<keyword evidence="8" id="KW-0472">Membrane</keyword>
<proteinExistence type="inferred from homology"/>
<dbReference type="Pfam" id="PF00328">
    <property type="entry name" value="His_Phos_2"/>
    <property type="match status" value="1"/>
</dbReference>
<dbReference type="CDD" id="cd07061">
    <property type="entry name" value="HP_HAP_like"/>
    <property type="match status" value="1"/>
</dbReference>
<name>A0AA39FAS4_9HYME</name>
<evidence type="ECO:0000256" key="3">
    <source>
        <dbReference type="ARBA" id="ARBA00012646"/>
    </source>
</evidence>
<sequence>MKFFLSIITIIWQTLLFNNSSAFNADDLGTVIFTNILFRHGDRTPVEPYPNDPHKNESEWPVPFGQLTPVGMHQHLMLGRWIRSRYRHLISDEYSLHEIYVRSTDVDRTLMSAEANLAGIYPPKGNQIWDSIKWMPIPVHTTLEYEDNLLAGKKSCPRYNYELKKLLNSPIFQKINRQNAQLYEYLSKNVGKRINSLQELEFIYNILWIEDLYNKTLPEWTKSIYPEQLEPLAYLSFTTSAYNKILQRLKIGLLLGEMVRHMILKSEDFLEPNRKIYMYSGHDETVANFLMGLNLFEPHCPPYAATVLIELRLNSQNQHVVTVSYKNSSGEPTLLTLPGCNVACPLEEFTRLTKDIIPDDWEKECQMDLDDNNLNMNISVIMMILTSAMLMLIVVVSLIIIFVCWHYKRNYNQYYLRLSTDPI</sequence>
<evidence type="ECO:0000256" key="5">
    <source>
        <dbReference type="ARBA" id="ARBA00022801"/>
    </source>
</evidence>
<keyword evidence="6" id="KW-1015">Disulfide bond</keyword>
<organism evidence="10 11">
    <name type="scientific">Microctonus aethiopoides</name>
    <dbReference type="NCBI Taxonomy" id="144406"/>
    <lineage>
        <taxon>Eukaryota</taxon>
        <taxon>Metazoa</taxon>
        <taxon>Ecdysozoa</taxon>
        <taxon>Arthropoda</taxon>
        <taxon>Hexapoda</taxon>
        <taxon>Insecta</taxon>
        <taxon>Pterygota</taxon>
        <taxon>Neoptera</taxon>
        <taxon>Endopterygota</taxon>
        <taxon>Hymenoptera</taxon>
        <taxon>Apocrita</taxon>
        <taxon>Ichneumonoidea</taxon>
        <taxon>Braconidae</taxon>
        <taxon>Euphorinae</taxon>
        <taxon>Microctonus</taxon>
    </lineage>
</organism>
<keyword evidence="4 9" id="KW-0732">Signal</keyword>
<gene>
    <name evidence="10" type="ORF">PV328_004433</name>
</gene>
<evidence type="ECO:0000256" key="2">
    <source>
        <dbReference type="ARBA" id="ARBA00005375"/>
    </source>
</evidence>